<organism evidence="2">
    <name type="scientific">Glycine soja</name>
    <name type="common">Wild soybean</name>
    <dbReference type="NCBI Taxonomy" id="3848"/>
    <lineage>
        <taxon>Eukaryota</taxon>
        <taxon>Viridiplantae</taxon>
        <taxon>Streptophyta</taxon>
        <taxon>Embryophyta</taxon>
        <taxon>Tracheophyta</taxon>
        <taxon>Spermatophyta</taxon>
        <taxon>Magnoliopsida</taxon>
        <taxon>eudicotyledons</taxon>
        <taxon>Gunneridae</taxon>
        <taxon>Pentapetalae</taxon>
        <taxon>rosids</taxon>
        <taxon>fabids</taxon>
        <taxon>Fabales</taxon>
        <taxon>Fabaceae</taxon>
        <taxon>Papilionoideae</taxon>
        <taxon>50 kb inversion clade</taxon>
        <taxon>NPAAA clade</taxon>
        <taxon>indigoferoid/millettioid clade</taxon>
        <taxon>Phaseoleae</taxon>
        <taxon>Glycine</taxon>
        <taxon>Glycine subgen. Soja</taxon>
    </lineage>
</organism>
<dbReference type="AlphaFoldDB" id="A0A0B2S6L4"/>
<dbReference type="InterPro" id="IPR005162">
    <property type="entry name" value="Retrotrans_gag_dom"/>
</dbReference>
<dbReference type="PANTHER" id="PTHR33223:SF11">
    <property type="entry name" value="ELEMENT PROTEIN, PUTATIVE-RELATED"/>
    <property type="match status" value="1"/>
</dbReference>
<proteinExistence type="predicted"/>
<reference evidence="2" key="1">
    <citation type="submission" date="2014-07" db="EMBL/GenBank/DDBJ databases">
        <title>Identification of a novel salt tolerance gene in wild soybean by whole-genome sequencing.</title>
        <authorList>
            <person name="Lam H.-M."/>
            <person name="Qi X."/>
            <person name="Li M.-W."/>
            <person name="Liu X."/>
            <person name="Xie M."/>
            <person name="Ni M."/>
            <person name="Xu X."/>
        </authorList>
    </citation>
    <scope>NUCLEOTIDE SEQUENCE [LARGE SCALE GENOMIC DNA]</scope>
    <source>
        <tissue evidence="2">Root</tissue>
    </source>
</reference>
<accession>A0A0B2S6L4</accession>
<evidence type="ECO:0000259" key="1">
    <source>
        <dbReference type="Pfam" id="PF03732"/>
    </source>
</evidence>
<dbReference type="EMBL" id="KN646066">
    <property type="protein sequence ID" value="KHN39917.1"/>
    <property type="molecule type" value="Genomic_DNA"/>
</dbReference>
<sequence length="93" mass="10805">LPNEDPYAHLATYIEICNTVRIARVPEDAIRLSLFSFSLSREAKRWLHSFKGNSLRTWDEVVEKFLKKYFPESKTAKGKATISSFHQFPDESL</sequence>
<evidence type="ECO:0000313" key="2">
    <source>
        <dbReference type="EMBL" id="KHN39917.1"/>
    </source>
</evidence>
<name>A0A0B2S6L4_GLYSO</name>
<feature type="non-terminal residue" evidence="2">
    <location>
        <position position="93"/>
    </location>
</feature>
<protein>
    <recommendedName>
        <fullName evidence="1">Retrotransposon gag domain-containing protein</fullName>
    </recommendedName>
</protein>
<dbReference type="Proteomes" id="UP000053555">
    <property type="component" value="Unassembled WGS sequence"/>
</dbReference>
<feature type="non-terminal residue" evidence="2">
    <location>
        <position position="1"/>
    </location>
</feature>
<gene>
    <name evidence="2" type="ORF">glysoja_046903</name>
</gene>
<dbReference type="PANTHER" id="PTHR33223">
    <property type="entry name" value="CCHC-TYPE DOMAIN-CONTAINING PROTEIN"/>
    <property type="match status" value="1"/>
</dbReference>
<feature type="domain" description="Retrotransposon gag" evidence="1">
    <location>
        <begin position="34"/>
        <end position="93"/>
    </location>
</feature>
<dbReference type="Pfam" id="PF03732">
    <property type="entry name" value="Retrotrans_gag"/>
    <property type="match status" value="1"/>
</dbReference>